<keyword evidence="2" id="KW-1185">Reference proteome</keyword>
<proteinExistence type="predicted"/>
<reference evidence="1" key="1">
    <citation type="submission" date="2021-05" db="EMBL/GenBank/DDBJ databases">
        <authorList>
            <person name="Pan Q."/>
            <person name="Jouanno E."/>
            <person name="Zahm M."/>
            <person name="Klopp C."/>
            <person name="Cabau C."/>
            <person name="Louis A."/>
            <person name="Berthelot C."/>
            <person name="Parey E."/>
            <person name="Roest Crollius H."/>
            <person name="Montfort J."/>
            <person name="Robinson-Rechavi M."/>
            <person name="Bouchez O."/>
            <person name="Lampietro C."/>
            <person name="Lopez Roques C."/>
            <person name="Donnadieu C."/>
            <person name="Postlethwait J."/>
            <person name="Bobe J."/>
            <person name="Dillon D."/>
            <person name="Chandos A."/>
            <person name="von Hippel F."/>
            <person name="Guiguen Y."/>
        </authorList>
    </citation>
    <scope>NUCLEOTIDE SEQUENCE</scope>
    <source>
        <strain evidence="1">YG-Jan2019</strain>
    </source>
</reference>
<protein>
    <submittedName>
        <fullName evidence="1">Uncharacterized protein</fullName>
    </submittedName>
</protein>
<organism evidence="1 2">
    <name type="scientific">Dallia pectoralis</name>
    <name type="common">Alaska blackfish</name>
    <dbReference type="NCBI Taxonomy" id="75939"/>
    <lineage>
        <taxon>Eukaryota</taxon>
        <taxon>Metazoa</taxon>
        <taxon>Chordata</taxon>
        <taxon>Craniata</taxon>
        <taxon>Vertebrata</taxon>
        <taxon>Euteleostomi</taxon>
        <taxon>Actinopterygii</taxon>
        <taxon>Neopterygii</taxon>
        <taxon>Teleostei</taxon>
        <taxon>Protacanthopterygii</taxon>
        <taxon>Esociformes</taxon>
        <taxon>Umbridae</taxon>
        <taxon>Dallia</taxon>
    </lineage>
</organism>
<sequence length="862" mass="92683">MTERYCQVEFVPVDGCGCQEGTYMDETSQCVSPNNCPCYDQNVVIPVGETISRSGGTCMCKDRQWQCTTQICDGVCAIYGEGHYITFDEKRFNFNGNCEYILVQDYCGNTNGSGSFRVLTENVPCGTKGTTCSKTITLFLGGQVCGLCGNYDGNTNNDFTTRAQATVVDPVEFGNSWTVSSSCPSVLAVADPCASNPYRTSWAQKQCSIIKSDVFAACQTEVDPSPYYDACVSDSCACDSGGDCECFCTAVAAYAKACNEAGACIAWRTPRICPLFCDYYNPVGECEWHYKPCGAQCMKTCQNPTGNCSSSIPALEVPTSLCICTVNGTQYLPGDLVYNVTDGSGWCYTAYCKETCQVEVDSKPCPSPNVCKPAICEIINSNVFELCHKAVSPESYVQACRNDVCITTNSSCASLEAYASACSSKGICIDWRNSTSGQCAHQCPASKVYMPCGPAVQPTCNSRYNDKFLNTQTQTTITTQEGCFCPSGTTLFSTYSDTCVAVCGCTGPDGNPKMPGDVWDSGCQECTCDKASMEVHCQPMACPTPTMPTCNETGYRLVNQTDGCCFNSSCECDAQLCPALKMDCEIGWEPFISTLTTSCCAEYSCVPKAVCVYNNTEYQPGSTVPKATCEDCTCTSTTDPSTQLKEIVCTMISCSTTCSLGFELQAVPDQCCGKCVQTSCIINMPDNTTQPIQVNETWSPPDDKCAKYTCDKTSGQYIPVETRTACPPYQPENCVAGTEQTDADGCCTTCTEQSNVCKMTNTTTSIVINDCSSETPVEINSCSGSCGTSSMYSAVANTMVHHCSCCQEATTSELEVELTCSDGSKVMHKYVHVESCGCHITDCDSGTPTGAAAIGKKRRRRR</sequence>
<comment type="caution">
    <text evidence="1">The sequence shown here is derived from an EMBL/GenBank/DDBJ whole genome shotgun (WGS) entry which is preliminary data.</text>
</comment>
<dbReference type="EMBL" id="CM055749">
    <property type="protein sequence ID" value="KAJ7995024.1"/>
    <property type="molecule type" value="Genomic_DNA"/>
</dbReference>
<name>A0ACC2FUF3_DALPE</name>
<evidence type="ECO:0000313" key="2">
    <source>
        <dbReference type="Proteomes" id="UP001157502"/>
    </source>
</evidence>
<accession>A0ACC2FUF3</accession>
<gene>
    <name evidence="1" type="ORF">DPEC_G00255610</name>
</gene>
<evidence type="ECO:0000313" key="1">
    <source>
        <dbReference type="EMBL" id="KAJ7995024.1"/>
    </source>
</evidence>
<dbReference type="Proteomes" id="UP001157502">
    <property type="component" value="Chromosome 22"/>
</dbReference>